<protein>
    <submittedName>
        <fullName evidence="1">Uncharacterized protein</fullName>
    </submittedName>
</protein>
<sequence length="880" mass="95022">MAGMTASYILRVFALTLGIAVHTANSAPPGFPASGNGLWYDKPGSNWVTELLPIGNGYIAAMVPGGTSQEVTQLNIESLWSGGPFADPAYNGGNHQQTEQAAVHQSLLKIRQAIFQSPNGQTGDTGLLAVDAGAYGSYASAGNLITTTSVTGFVSNYFRWLDLDEAVARTSWTQGSQSISRESFCAHPTQSCTQRTFTTSRTTLPAITYAFSPLSLVADGLPAPSVTCLDSFTLQLTGLVAAPGMAYEILAKVGTVDGSVACTPTAGTDSSKLNATITVINSTESWITWVGGTNFDLDAGDEAHSFSFKGPDPHSSLVQLLSAASKPASPLFKDHLADLKATFSSESFSLTLGQGPSRSDLAQPTSDLINAYQIAYPGTTSGGNLYLENLLFNYGRYLLWSSARGVLPANLQGKWANGYGNPWSADYHVNINLQMNYWPAESTGLDLTKSLFDYMEKNWAPRGAYTAQVLYNISRGWVVHNELNIFGHTGMKAGGPLWANYPGAGGSLDGGMIHVWDHFDYTNDVAWWKSQGWPLLKGVAEFQLDKLIPDLRFNDSTLVVNPCNSPEQSPITEGCSHAMQLIWQLFNAVEKGFAASGDTDAAFLQGLSPLRCDDVEGLTGSHMYYLLLYVAEVRDKRARMDKGIHIGSWGQLQEWKVDLDSPTDMHRHLSHLIGVYPGYAVSGYTPSIQGPIAANDTKTSYTAQQVIDAATVSLIHRGNGTGPDADSGWEKVWRAAMWAQLDNNDEFYHELTYALYENFAANLFSVYDPSASIFQIDANFGFTGAVMNALIQASDVPTLSAPLTIKLLPALPKQWADGSIRGARVRGSISVDMQWAGGRLAKATLKVDKNARSRPVRVVYQGRQIASFSTSPGSTRSLRV</sequence>
<comment type="caution">
    <text evidence="1">The sequence shown here is derived from an EMBL/GenBank/DDBJ whole genome shotgun (WGS) entry which is preliminary data.</text>
</comment>
<proteinExistence type="predicted"/>
<evidence type="ECO:0000313" key="2">
    <source>
        <dbReference type="Proteomes" id="UP000824881"/>
    </source>
</evidence>
<dbReference type="Proteomes" id="UP000824881">
    <property type="component" value="Unassembled WGS sequence"/>
</dbReference>
<accession>A0ACB7IR50</accession>
<dbReference type="EMBL" id="WQMT02000008">
    <property type="protein sequence ID" value="KAG9220003.1"/>
    <property type="molecule type" value="Genomic_DNA"/>
</dbReference>
<organism evidence="1 2">
    <name type="scientific">Pleurotus cornucopiae</name>
    <name type="common">Cornucopia mushroom</name>
    <dbReference type="NCBI Taxonomy" id="5321"/>
    <lineage>
        <taxon>Eukaryota</taxon>
        <taxon>Fungi</taxon>
        <taxon>Dikarya</taxon>
        <taxon>Basidiomycota</taxon>
        <taxon>Agaricomycotina</taxon>
        <taxon>Agaricomycetes</taxon>
        <taxon>Agaricomycetidae</taxon>
        <taxon>Agaricales</taxon>
        <taxon>Pleurotineae</taxon>
        <taxon>Pleurotaceae</taxon>
        <taxon>Pleurotus</taxon>
    </lineage>
</organism>
<keyword evidence="2" id="KW-1185">Reference proteome</keyword>
<name>A0ACB7IR50_PLECO</name>
<gene>
    <name evidence="1" type="ORF">CCMSSC00406_0006916</name>
</gene>
<reference evidence="1 2" key="1">
    <citation type="journal article" date="2021" name="Appl. Environ. Microbiol.">
        <title>Genetic linkage and physical mapping for an oyster mushroom Pleurotus cornucopiae and QTL analysis for the trait cap color.</title>
        <authorList>
            <person name="Zhang Y."/>
            <person name="Gao W."/>
            <person name="Sonnenberg A."/>
            <person name="Chen Q."/>
            <person name="Zhang J."/>
            <person name="Huang C."/>
        </authorList>
    </citation>
    <scope>NUCLEOTIDE SEQUENCE [LARGE SCALE GENOMIC DNA]</scope>
    <source>
        <strain evidence="1">CCMSSC00406</strain>
    </source>
</reference>
<evidence type="ECO:0000313" key="1">
    <source>
        <dbReference type="EMBL" id="KAG9220003.1"/>
    </source>
</evidence>